<evidence type="ECO:0000256" key="11">
    <source>
        <dbReference type="ARBA" id="ARBA00023224"/>
    </source>
</evidence>
<keyword evidence="10" id="KW-0325">Glycoprotein</keyword>
<comment type="similarity">
    <text evidence="12">Belongs to the G-protein coupled receptor 1 family.</text>
</comment>
<evidence type="ECO:0000256" key="10">
    <source>
        <dbReference type="ARBA" id="ARBA00023180"/>
    </source>
</evidence>
<keyword evidence="6 13" id="KW-1133">Transmembrane helix</keyword>
<dbReference type="OrthoDB" id="5964498at2759"/>
<dbReference type="Gene3D" id="1.20.1070.10">
    <property type="entry name" value="Rhodopsin 7-helix transmembrane proteins"/>
    <property type="match status" value="1"/>
</dbReference>
<dbReference type="FunFam" id="1.20.1070.10:FF:000010">
    <property type="entry name" value="Olfactory receptor"/>
    <property type="match status" value="1"/>
</dbReference>
<evidence type="ECO:0000313" key="15">
    <source>
        <dbReference type="Ensembl" id="ENSLLEP00000039483.1"/>
    </source>
</evidence>
<keyword evidence="2 13" id="KW-1003">Cell membrane</keyword>
<feature type="transmembrane region" description="Helical" evidence="13">
    <location>
        <begin position="231"/>
        <end position="260"/>
    </location>
</feature>
<feature type="transmembrane region" description="Helical" evidence="13">
    <location>
        <begin position="272"/>
        <end position="294"/>
    </location>
</feature>
<evidence type="ECO:0000256" key="9">
    <source>
        <dbReference type="ARBA" id="ARBA00023170"/>
    </source>
</evidence>
<dbReference type="InterPro" id="IPR000276">
    <property type="entry name" value="GPCR_Rhodpsn"/>
</dbReference>
<dbReference type="InterPro" id="IPR000725">
    <property type="entry name" value="Olfact_rcpt"/>
</dbReference>
<dbReference type="Proteomes" id="UP000694569">
    <property type="component" value="Unplaced"/>
</dbReference>
<keyword evidence="16" id="KW-1185">Reference proteome</keyword>
<keyword evidence="7 12" id="KW-0297">G-protein coupled receptor</keyword>
<dbReference type="AlphaFoldDB" id="A0A8C5QK86"/>
<evidence type="ECO:0000256" key="12">
    <source>
        <dbReference type="RuleBase" id="RU000688"/>
    </source>
</evidence>
<feature type="transmembrane region" description="Helical" evidence="13">
    <location>
        <begin position="60"/>
        <end position="82"/>
    </location>
</feature>
<dbReference type="PRINTS" id="PR00237">
    <property type="entry name" value="GPCRRHODOPSN"/>
</dbReference>
<feature type="transmembrane region" description="Helical" evidence="13">
    <location>
        <begin position="94"/>
        <end position="112"/>
    </location>
</feature>
<dbReference type="PRINTS" id="PR00245">
    <property type="entry name" value="OLFACTORYR"/>
</dbReference>
<sequence>MQTLYNIHQLKSLKKQTNLKYSLDVLRFVTNEDMQNYNMTASEDGFFLLGLEATTMMQNLTFASFSAAYILTVFGNFTIIFIIRAECRLHTPMYFFLANLALIEIIYPSSVIPNTLHMLVKEDKRISFAGCFIQMFIFITLGGSECILLGIMAYDRYVAICNPLLYTTIMGRLFCLHLVLICWAVGFLNSLLHTVLAGLLPFCADRHIKHFFCEIPCILKLSCKNTSLNEMLIFFLGGSITVGSLTLILVSYACIVVSVVRIRSLTGKHKTFSTCISHLIVVSVFFGTVISIYIRPTSQTSDDENRIISVVYGVFTPLFNPIIYSFRNQEFQRALLRVLQAQTALCSP</sequence>
<dbReference type="Ensembl" id="ENSLLET00000041068.1">
    <property type="protein sequence ID" value="ENSLLEP00000039483.1"/>
    <property type="gene ID" value="ENSLLEG00000025102.1"/>
</dbReference>
<dbReference type="SMART" id="SM01381">
    <property type="entry name" value="7TM_GPCR_Srsx"/>
    <property type="match status" value="1"/>
</dbReference>
<keyword evidence="5 13" id="KW-0552">Olfaction</keyword>
<dbReference type="CDD" id="cd13954">
    <property type="entry name" value="7tmA_OR"/>
    <property type="match status" value="1"/>
</dbReference>
<evidence type="ECO:0000256" key="4">
    <source>
        <dbReference type="ARBA" id="ARBA00022692"/>
    </source>
</evidence>
<evidence type="ECO:0000256" key="3">
    <source>
        <dbReference type="ARBA" id="ARBA00022606"/>
    </source>
</evidence>
<organism evidence="15 16">
    <name type="scientific">Leptobrachium leishanense</name>
    <name type="common">Leishan spiny toad</name>
    <dbReference type="NCBI Taxonomy" id="445787"/>
    <lineage>
        <taxon>Eukaryota</taxon>
        <taxon>Metazoa</taxon>
        <taxon>Chordata</taxon>
        <taxon>Craniata</taxon>
        <taxon>Vertebrata</taxon>
        <taxon>Euteleostomi</taxon>
        <taxon>Amphibia</taxon>
        <taxon>Batrachia</taxon>
        <taxon>Anura</taxon>
        <taxon>Pelobatoidea</taxon>
        <taxon>Megophryidae</taxon>
        <taxon>Leptobrachium</taxon>
    </lineage>
</organism>
<keyword evidence="8 13" id="KW-0472">Membrane</keyword>
<evidence type="ECO:0000256" key="2">
    <source>
        <dbReference type="ARBA" id="ARBA00022475"/>
    </source>
</evidence>
<feature type="transmembrane region" description="Helical" evidence="13">
    <location>
        <begin position="132"/>
        <end position="154"/>
    </location>
</feature>
<evidence type="ECO:0000256" key="6">
    <source>
        <dbReference type="ARBA" id="ARBA00022989"/>
    </source>
</evidence>
<comment type="subcellular location">
    <subcellularLocation>
        <location evidence="1 13">Cell membrane</location>
        <topology evidence="1 13">Multi-pass membrane protein</topology>
    </subcellularLocation>
</comment>
<keyword evidence="4 12" id="KW-0812">Transmembrane</keyword>
<name>A0A8C5QK86_9ANUR</name>
<dbReference type="GO" id="GO:0004930">
    <property type="term" value="F:G protein-coupled receptor activity"/>
    <property type="evidence" value="ECO:0007669"/>
    <property type="project" value="UniProtKB-KW"/>
</dbReference>
<reference evidence="15" key="1">
    <citation type="submission" date="2025-08" db="UniProtKB">
        <authorList>
            <consortium name="Ensembl"/>
        </authorList>
    </citation>
    <scope>IDENTIFICATION</scope>
</reference>
<dbReference type="InterPro" id="IPR050516">
    <property type="entry name" value="Olfactory_GPCR"/>
</dbReference>
<dbReference type="GO" id="GO:0004984">
    <property type="term" value="F:olfactory receptor activity"/>
    <property type="evidence" value="ECO:0007669"/>
    <property type="project" value="InterPro"/>
</dbReference>
<reference evidence="15" key="2">
    <citation type="submission" date="2025-09" db="UniProtKB">
        <authorList>
            <consortium name="Ensembl"/>
        </authorList>
    </citation>
    <scope>IDENTIFICATION</scope>
</reference>
<evidence type="ECO:0000256" key="8">
    <source>
        <dbReference type="ARBA" id="ARBA00023136"/>
    </source>
</evidence>
<dbReference type="Pfam" id="PF13853">
    <property type="entry name" value="7tm_4"/>
    <property type="match status" value="1"/>
</dbReference>
<evidence type="ECO:0000313" key="16">
    <source>
        <dbReference type="Proteomes" id="UP000694569"/>
    </source>
</evidence>
<dbReference type="SUPFAM" id="SSF81321">
    <property type="entry name" value="Family A G protein-coupled receptor-like"/>
    <property type="match status" value="1"/>
</dbReference>
<evidence type="ECO:0000259" key="14">
    <source>
        <dbReference type="PROSITE" id="PS50262"/>
    </source>
</evidence>
<dbReference type="PROSITE" id="PS00237">
    <property type="entry name" value="G_PROTEIN_RECEP_F1_1"/>
    <property type="match status" value="1"/>
</dbReference>
<evidence type="ECO:0000256" key="1">
    <source>
        <dbReference type="ARBA" id="ARBA00004651"/>
    </source>
</evidence>
<dbReference type="GO" id="GO:0005886">
    <property type="term" value="C:plasma membrane"/>
    <property type="evidence" value="ECO:0007669"/>
    <property type="project" value="UniProtKB-SubCell"/>
</dbReference>
<evidence type="ECO:0000256" key="5">
    <source>
        <dbReference type="ARBA" id="ARBA00022725"/>
    </source>
</evidence>
<feature type="transmembrane region" description="Helical" evidence="13">
    <location>
        <begin position="306"/>
        <end position="326"/>
    </location>
</feature>
<accession>A0A8C5QK86</accession>
<dbReference type="InterPro" id="IPR017452">
    <property type="entry name" value="GPCR_Rhodpsn_7TM"/>
</dbReference>
<dbReference type="PANTHER" id="PTHR26452">
    <property type="entry name" value="OLFACTORY RECEPTOR"/>
    <property type="match status" value="1"/>
</dbReference>
<protein>
    <recommendedName>
        <fullName evidence="13">Olfactory receptor</fullName>
    </recommendedName>
</protein>
<keyword evidence="3 13" id="KW-0716">Sensory transduction</keyword>
<feature type="transmembrane region" description="Helical" evidence="13">
    <location>
        <begin position="174"/>
        <end position="192"/>
    </location>
</feature>
<evidence type="ECO:0000256" key="13">
    <source>
        <dbReference type="RuleBase" id="RU363047"/>
    </source>
</evidence>
<feature type="domain" description="G-protein coupled receptors family 1 profile" evidence="14">
    <location>
        <begin position="75"/>
        <end position="324"/>
    </location>
</feature>
<evidence type="ECO:0000256" key="7">
    <source>
        <dbReference type="ARBA" id="ARBA00023040"/>
    </source>
</evidence>
<proteinExistence type="inferred from homology"/>
<keyword evidence="9 12" id="KW-0675">Receptor</keyword>
<dbReference type="GeneTree" id="ENSGT01150000286990"/>
<dbReference type="PROSITE" id="PS50262">
    <property type="entry name" value="G_PROTEIN_RECEP_F1_2"/>
    <property type="match status" value="1"/>
</dbReference>
<keyword evidence="11 12" id="KW-0807">Transducer</keyword>